<sequence length="799" mass="91616">MQDKGKGKHFKKKKGNFKPNFNKKPKQTSLEDTEIRELQSKYNEIDLNNVKTFADLPLSNKTLKGLKESNYKTPTEIQRQAIPHALKGKDILGAAITGSGKTLSFLIPIIECLFTKKWSRMDGIGAIIISPTRELAHQIFETLRKIGRYHDFSAGLIIGGRNVKFESSRMDQMNILICTPGRLLQHMDENAMFNCTSMQILVLDEADRCLDLGFSQTMNAIIENLPPERQTLLFSATQTKDVKDLARLSLTSPVYVAPHEQSEFSTPISLQQNYVVLNLEDKITMLWSFIKNHPKQKILVFFATCKQVKYVYEIFQKLRPSHQLLALYGTLAQHRRTTIYEEFVRKTNVCLFATDIASRGLDFPVVNWVVQMDCPEDAKAYIHRAGRTARHKATGENLLVLLPSEEEGMLEELKTAKIPISQIEIDPKRMFNPKAKIEAYLAANIELKESAQRAFVNYFKSIALMKNKKIFNVEAIDPDSFARSLGLIVTPRVRFLQRLKKLRNKNNQANPEMESDVDENEEESHDETVKEKKIQPTTFNKIMSFDSESDSGDDLIKVKRTDHTIDEPSDEDDSQFDTLKSKLKKQKAVTKASIAKKLQKKQIIPNRKTVFDEEGNTITNTYKTLQSELAKEYENDEEAGINIEKARRLLEEEDKYDKQRFKELVQKKHKDMKKKAKKALKESDDDEEKDDFGTDSEDDQPDLSWLPDPDKVYDKRKITNDEEFDPRVATGSSESESEEEEAVHRPPEKLVTKKVGKKRQLEDETKKNPKENGKKLKTKEIVSNLSLNEAEELAMKLLG</sequence>
<feature type="region of interest" description="Disordered" evidence="9">
    <location>
        <begin position="506"/>
        <end position="533"/>
    </location>
</feature>
<gene>
    <name evidence="13" type="primary">CSON014558</name>
</gene>
<dbReference type="GO" id="GO:0003724">
    <property type="term" value="F:RNA helicase activity"/>
    <property type="evidence" value="ECO:0007669"/>
    <property type="project" value="UniProtKB-EC"/>
</dbReference>
<dbReference type="GO" id="GO:0003723">
    <property type="term" value="F:RNA binding"/>
    <property type="evidence" value="ECO:0007669"/>
    <property type="project" value="UniProtKB-UniRule"/>
</dbReference>
<evidence type="ECO:0000256" key="8">
    <source>
        <dbReference type="RuleBase" id="RU365068"/>
    </source>
</evidence>
<dbReference type="SMART" id="SM00487">
    <property type="entry name" value="DEXDc"/>
    <property type="match status" value="1"/>
</dbReference>
<dbReference type="SUPFAM" id="SSF52540">
    <property type="entry name" value="P-loop containing nucleoside triphosphate hydrolases"/>
    <property type="match status" value="2"/>
</dbReference>
<evidence type="ECO:0000256" key="5">
    <source>
        <dbReference type="ARBA" id="ARBA00022884"/>
    </source>
</evidence>
<evidence type="ECO:0000313" key="13">
    <source>
        <dbReference type="EMBL" id="SSX27464.1"/>
    </source>
</evidence>
<dbReference type="OMA" id="FLWRQKQ"/>
<comment type="similarity">
    <text evidence="7">Belongs to the DEAD box helicase family.</text>
</comment>
<evidence type="ECO:0000259" key="11">
    <source>
        <dbReference type="PROSITE" id="PS51194"/>
    </source>
</evidence>
<comment type="catalytic activity">
    <reaction evidence="8">
        <text>ATP + H2O = ADP + phosphate + H(+)</text>
        <dbReference type="Rhea" id="RHEA:13065"/>
        <dbReference type="ChEBI" id="CHEBI:15377"/>
        <dbReference type="ChEBI" id="CHEBI:15378"/>
        <dbReference type="ChEBI" id="CHEBI:30616"/>
        <dbReference type="ChEBI" id="CHEBI:43474"/>
        <dbReference type="ChEBI" id="CHEBI:456216"/>
        <dbReference type="EC" id="3.6.4.13"/>
    </reaction>
</comment>
<dbReference type="PROSITE" id="PS51194">
    <property type="entry name" value="HELICASE_CTER"/>
    <property type="match status" value="1"/>
</dbReference>
<feature type="compositionally biased region" description="Basic residues" evidence="9">
    <location>
        <begin position="1"/>
        <end position="26"/>
    </location>
</feature>
<dbReference type="GO" id="GO:0016887">
    <property type="term" value="F:ATP hydrolysis activity"/>
    <property type="evidence" value="ECO:0007669"/>
    <property type="project" value="RHEA"/>
</dbReference>
<feature type="compositionally biased region" description="Basic and acidic residues" evidence="9">
    <location>
        <begin position="742"/>
        <end position="751"/>
    </location>
</feature>
<dbReference type="InterPro" id="IPR027417">
    <property type="entry name" value="P-loop_NTPase"/>
</dbReference>
<reference evidence="13" key="1">
    <citation type="submission" date="2018-07" db="EMBL/GenBank/DDBJ databases">
        <authorList>
            <person name="Quirk P.G."/>
            <person name="Krulwich T.A."/>
        </authorList>
    </citation>
    <scope>NUCLEOTIDE SEQUENCE</scope>
</reference>
<feature type="short sequence motif" description="Q motif" evidence="6">
    <location>
        <begin position="51"/>
        <end position="79"/>
    </location>
</feature>
<dbReference type="SMART" id="SM00490">
    <property type="entry name" value="HELICc"/>
    <property type="match status" value="1"/>
</dbReference>
<feature type="region of interest" description="Disordered" evidence="9">
    <location>
        <begin position="661"/>
        <end position="778"/>
    </location>
</feature>
<dbReference type="GO" id="GO:0010468">
    <property type="term" value="P:regulation of gene expression"/>
    <property type="evidence" value="ECO:0007669"/>
    <property type="project" value="UniProtKB-ARBA"/>
</dbReference>
<feature type="domain" description="Helicase C-terminal" evidence="11">
    <location>
        <begin position="269"/>
        <end position="431"/>
    </location>
</feature>
<dbReference type="Gene3D" id="3.40.50.300">
    <property type="entry name" value="P-loop containing nucleotide triphosphate hydrolases"/>
    <property type="match status" value="2"/>
</dbReference>
<feature type="compositionally biased region" description="Acidic residues" evidence="9">
    <location>
        <begin position="513"/>
        <end position="525"/>
    </location>
</feature>
<dbReference type="InterPro" id="IPR014014">
    <property type="entry name" value="RNA_helicase_DEAD_Q_motif"/>
</dbReference>
<dbReference type="PANTHER" id="PTHR24031">
    <property type="entry name" value="RNA HELICASE"/>
    <property type="match status" value="1"/>
</dbReference>
<dbReference type="PROSITE" id="PS51192">
    <property type="entry name" value="HELICASE_ATP_BIND_1"/>
    <property type="match status" value="1"/>
</dbReference>
<dbReference type="CDD" id="cd17941">
    <property type="entry name" value="DEADc_DDX10"/>
    <property type="match status" value="1"/>
</dbReference>
<dbReference type="InterPro" id="IPR000629">
    <property type="entry name" value="RNA-helicase_DEAD-box_CS"/>
</dbReference>
<comment type="domain">
    <text evidence="8">The Q motif is unique to and characteristic of the DEAD box family of RNA helicases and controls ATP binding and hydrolysis.</text>
</comment>
<dbReference type="AlphaFoldDB" id="A0A336MAU9"/>
<dbReference type="InterPro" id="IPR001650">
    <property type="entry name" value="Helicase_C-like"/>
</dbReference>
<name>A0A336MAU9_CULSO</name>
<dbReference type="Pfam" id="PF13959">
    <property type="entry name" value="CTE_SPB4"/>
    <property type="match status" value="1"/>
</dbReference>
<evidence type="ECO:0000256" key="6">
    <source>
        <dbReference type="PROSITE-ProRule" id="PRU00552"/>
    </source>
</evidence>
<evidence type="ECO:0000259" key="12">
    <source>
        <dbReference type="PROSITE" id="PS51195"/>
    </source>
</evidence>
<dbReference type="VEuPathDB" id="VectorBase:CSON014558"/>
<dbReference type="InterPro" id="IPR025313">
    <property type="entry name" value="SPB4-like_CTE"/>
</dbReference>
<feature type="compositionally biased region" description="Basic and acidic residues" evidence="9">
    <location>
        <begin position="759"/>
        <end position="778"/>
    </location>
</feature>
<feature type="compositionally biased region" description="Basic and acidic residues" evidence="9">
    <location>
        <begin position="708"/>
        <end position="720"/>
    </location>
</feature>
<evidence type="ECO:0000256" key="2">
    <source>
        <dbReference type="ARBA" id="ARBA00022801"/>
    </source>
</evidence>
<comment type="function">
    <text evidence="8">RNA helicase.</text>
</comment>
<proteinExistence type="inferred from homology"/>
<dbReference type="EC" id="3.6.4.13" evidence="8"/>
<dbReference type="InterPro" id="IPR011545">
    <property type="entry name" value="DEAD/DEAH_box_helicase_dom"/>
</dbReference>
<dbReference type="Pfam" id="PF00271">
    <property type="entry name" value="Helicase_C"/>
    <property type="match status" value="1"/>
</dbReference>
<evidence type="ECO:0000256" key="7">
    <source>
        <dbReference type="RuleBase" id="RU000492"/>
    </source>
</evidence>
<keyword evidence="5 8" id="KW-0694">RNA-binding</keyword>
<evidence type="ECO:0000259" key="10">
    <source>
        <dbReference type="PROSITE" id="PS51192"/>
    </source>
</evidence>
<evidence type="ECO:0000256" key="3">
    <source>
        <dbReference type="ARBA" id="ARBA00022806"/>
    </source>
</evidence>
<dbReference type="GO" id="GO:0005524">
    <property type="term" value="F:ATP binding"/>
    <property type="evidence" value="ECO:0007669"/>
    <property type="project" value="UniProtKB-UniRule"/>
</dbReference>
<dbReference type="InterPro" id="IPR014001">
    <property type="entry name" value="Helicase_ATP-bd"/>
</dbReference>
<keyword evidence="4 7" id="KW-0067">ATP-binding</keyword>
<feature type="domain" description="Helicase ATP-binding" evidence="10">
    <location>
        <begin position="82"/>
        <end position="256"/>
    </location>
</feature>
<keyword evidence="1 7" id="KW-0547">Nucleotide-binding</keyword>
<dbReference type="SMART" id="SM01178">
    <property type="entry name" value="DUF4217"/>
    <property type="match status" value="1"/>
</dbReference>
<evidence type="ECO:0000256" key="4">
    <source>
        <dbReference type="ARBA" id="ARBA00022840"/>
    </source>
</evidence>
<evidence type="ECO:0000256" key="9">
    <source>
        <dbReference type="SAM" id="MobiDB-lite"/>
    </source>
</evidence>
<dbReference type="PROSITE" id="PS51195">
    <property type="entry name" value="Q_MOTIF"/>
    <property type="match status" value="1"/>
</dbReference>
<dbReference type="PROSITE" id="PS00039">
    <property type="entry name" value="DEAD_ATP_HELICASE"/>
    <property type="match status" value="1"/>
</dbReference>
<accession>A0A336MAU9</accession>
<protein>
    <recommendedName>
        <fullName evidence="8">ATP-dependent RNA helicase</fullName>
        <ecNumber evidence="8">3.6.4.13</ecNumber>
    </recommendedName>
</protein>
<dbReference type="CDD" id="cd18787">
    <property type="entry name" value="SF2_C_DEAD"/>
    <property type="match status" value="1"/>
</dbReference>
<evidence type="ECO:0000256" key="1">
    <source>
        <dbReference type="ARBA" id="ARBA00022741"/>
    </source>
</evidence>
<feature type="region of interest" description="Disordered" evidence="9">
    <location>
        <begin position="1"/>
        <end position="32"/>
    </location>
</feature>
<keyword evidence="2 7" id="KW-0378">Hydrolase</keyword>
<feature type="compositionally biased region" description="Acidic residues" evidence="9">
    <location>
        <begin position="683"/>
        <end position="701"/>
    </location>
</feature>
<keyword evidence="3 7" id="KW-0347">Helicase</keyword>
<dbReference type="EMBL" id="UFQT01000832">
    <property type="protein sequence ID" value="SSX27464.1"/>
    <property type="molecule type" value="Genomic_DNA"/>
</dbReference>
<feature type="compositionally biased region" description="Basic residues" evidence="9">
    <location>
        <begin position="667"/>
        <end position="678"/>
    </location>
</feature>
<organism evidence="13">
    <name type="scientific">Culicoides sonorensis</name>
    <name type="common">Biting midge</name>
    <dbReference type="NCBI Taxonomy" id="179676"/>
    <lineage>
        <taxon>Eukaryota</taxon>
        <taxon>Metazoa</taxon>
        <taxon>Ecdysozoa</taxon>
        <taxon>Arthropoda</taxon>
        <taxon>Hexapoda</taxon>
        <taxon>Insecta</taxon>
        <taxon>Pterygota</taxon>
        <taxon>Neoptera</taxon>
        <taxon>Endopterygota</taxon>
        <taxon>Diptera</taxon>
        <taxon>Nematocera</taxon>
        <taxon>Chironomoidea</taxon>
        <taxon>Ceratopogonidae</taxon>
        <taxon>Ceratopogoninae</taxon>
        <taxon>Culicoides</taxon>
        <taxon>Monoculicoides</taxon>
    </lineage>
</organism>
<feature type="domain" description="DEAD-box RNA helicase Q" evidence="12">
    <location>
        <begin position="51"/>
        <end position="79"/>
    </location>
</feature>
<dbReference type="Pfam" id="PF00270">
    <property type="entry name" value="DEAD"/>
    <property type="match status" value="1"/>
</dbReference>